<dbReference type="InterPro" id="IPR005501">
    <property type="entry name" value="LamB/YcsF/PxpA-like"/>
</dbReference>
<dbReference type="Pfam" id="PF03746">
    <property type="entry name" value="LamB_YcsF"/>
    <property type="match status" value="1"/>
</dbReference>
<name>A0A5C5VXQ0_9BACT</name>
<protein>
    <submittedName>
        <fullName evidence="1">LamB/YcsF family protein</fullName>
    </submittedName>
</protein>
<evidence type="ECO:0000313" key="2">
    <source>
        <dbReference type="Proteomes" id="UP000318995"/>
    </source>
</evidence>
<reference evidence="1 2" key="1">
    <citation type="submission" date="2019-02" db="EMBL/GenBank/DDBJ databases">
        <title>Deep-cultivation of Planctomycetes and their phenomic and genomic characterization uncovers novel biology.</title>
        <authorList>
            <person name="Wiegand S."/>
            <person name="Jogler M."/>
            <person name="Boedeker C."/>
            <person name="Pinto D."/>
            <person name="Vollmers J."/>
            <person name="Rivas-Marin E."/>
            <person name="Kohn T."/>
            <person name="Peeters S.H."/>
            <person name="Heuer A."/>
            <person name="Rast P."/>
            <person name="Oberbeckmann S."/>
            <person name="Bunk B."/>
            <person name="Jeske O."/>
            <person name="Meyerdierks A."/>
            <person name="Storesund J.E."/>
            <person name="Kallscheuer N."/>
            <person name="Luecker S."/>
            <person name="Lage O.M."/>
            <person name="Pohl T."/>
            <person name="Merkel B.J."/>
            <person name="Hornburger P."/>
            <person name="Mueller R.-W."/>
            <person name="Bruemmer F."/>
            <person name="Labrenz M."/>
            <person name="Spormann A.M."/>
            <person name="Op Den Camp H."/>
            <person name="Overmann J."/>
            <person name="Amann R."/>
            <person name="Jetten M.S.M."/>
            <person name="Mascher T."/>
            <person name="Medema M.H."/>
            <person name="Devos D.P."/>
            <person name="Kaster A.-K."/>
            <person name="Ovreas L."/>
            <person name="Rohde M."/>
            <person name="Galperin M.Y."/>
            <person name="Jogler C."/>
        </authorList>
    </citation>
    <scope>NUCLEOTIDE SEQUENCE [LARGE SCALE GENOMIC DNA]</scope>
    <source>
        <strain evidence="1 2">Pla111</strain>
    </source>
</reference>
<keyword evidence="2" id="KW-1185">Reference proteome</keyword>
<dbReference type="OrthoDB" id="9773478at2"/>
<evidence type="ECO:0000313" key="1">
    <source>
        <dbReference type="EMBL" id="TWT43214.1"/>
    </source>
</evidence>
<dbReference type="GO" id="GO:0005975">
    <property type="term" value="P:carbohydrate metabolic process"/>
    <property type="evidence" value="ECO:0007669"/>
    <property type="project" value="InterPro"/>
</dbReference>
<accession>A0A5C5VXQ0</accession>
<dbReference type="Proteomes" id="UP000318995">
    <property type="component" value="Unassembled WGS sequence"/>
</dbReference>
<dbReference type="Gene3D" id="3.20.20.370">
    <property type="entry name" value="Glycoside hydrolase/deacetylase"/>
    <property type="match status" value="1"/>
</dbReference>
<gene>
    <name evidence="1" type="ORF">Pla111_21640</name>
</gene>
<dbReference type="EMBL" id="SJPH01000004">
    <property type="protein sequence ID" value="TWT43214.1"/>
    <property type="molecule type" value="Genomic_DNA"/>
</dbReference>
<dbReference type="CDD" id="cd10787">
    <property type="entry name" value="LamB_YcsF_like"/>
    <property type="match status" value="1"/>
</dbReference>
<comment type="caution">
    <text evidence="1">The sequence shown here is derived from an EMBL/GenBank/DDBJ whole genome shotgun (WGS) entry which is preliminary data.</text>
</comment>
<dbReference type="PANTHER" id="PTHR30292:SF0">
    <property type="entry name" value="5-OXOPROLINASE SUBUNIT A"/>
    <property type="match status" value="1"/>
</dbReference>
<dbReference type="PANTHER" id="PTHR30292">
    <property type="entry name" value="UNCHARACTERIZED PROTEIN YBGL-RELATED"/>
    <property type="match status" value="1"/>
</dbReference>
<organism evidence="1 2">
    <name type="scientific">Botrimarina hoheduenensis</name>
    <dbReference type="NCBI Taxonomy" id="2528000"/>
    <lineage>
        <taxon>Bacteria</taxon>
        <taxon>Pseudomonadati</taxon>
        <taxon>Planctomycetota</taxon>
        <taxon>Planctomycetia</taxon>
        <taxon>Pirellulales</taxon>
        <taxon>Lacipirellulaceae</taxon>
        <taxon>Botrimarina</taxon>
    </lineage>
</organism>
<sequence>MPTIDLNADVGEGFDVEGALIPLVTSASIACGGHAGDPQTMRRSVAIAREHGVAIGAHPGHADPEHFGRRALDLDEQHAHRLVLVQTRRLVTIASELGTRVRYVKLHGALYHQANHHDTIARGVVSAVALLPGPPALLGPAGTRLHHFAIKAGLAYFLEAFADRVYEEDGSLRSRAEKGAVLSSAALVRQALSLATNHGIVTPLGNSVPIACDSLCLHGDTPDAVENARAVREAFATARIAVQPFTA</sequence>
<dbReference type="NCBIfam" id="NF003814">
    <property type="entry name" value="PRK05406.1-3"/>
    <property type="match status" value="1"/>
</dbReference>
<dbReference type="InterPro" id="IPR011330">
    <property type="entry name" value="Glyco_hydro/deAcase_b/a-brl"/>
</dbReference>
<dbReference type="AlphaFoldDB" id="A0A5C5VXQ0"/>
<dbReference type="RefSeq" id="WP_146574157.1">
    <property type="nucleotide sequence ID" value="NZ_SJPH01000004.1"/>
</dbReference>
<dbReference type="SUPFAM" id="SSF88713">
    <property type="entry name" value="Glycoside hydrolase/deacetylase"/>
    <property type="match status" value="1"/>
</dbReference>
<proteinExistence type="predicted"/>